<evidence type="ECO:0000256" key="6">
    <source>
        <dbReference type="ARBA" id="ARBA00023136"/>
    </source>
</evidence>
<evidence type="ECO:0000256" key="4">
    <source>
        <dbReference type="ARBA" id="ARBA00022692"/>
    </source>
</evidence>
<evidence type="ECO:0000256" key="3">
    <source>
        <dbReference type="ARBA" id="ARBA00022679"/>
    </source>
</evidence>
<feature type="transmembrane region" description="Helical" evidence="8">
    <location>
        <begin position="99"/>
        <end position="118"/>
    </location>
</feature>
<keyword evidence="6 8" id="KW-0472">Membrane</keyword>
<evidence type="ECO:0000256" key="5">
    <source>
        <dbReference type="ARBA" id="ARBA00022989"/>
    </source>
</evidence>
<evidence type="ECO:0000256" key="8">
    <source>
        <dbReference type="SAM" id="Phobius"/>
    </source>
</evidence>
<dbReference type="GO" id="GO:0016020">
    <property type="term" value="C:membrane"/>
    <property type="evidence" value="ECO:0007669"/>
    <property type="project" value="UniProtKB-SubCell"/>
</dbReference>
<dbReference type="AlphaFoldDB" id="A0A327KXQ1"/>
<keyword evidence="11" id="KW-1185">Reference proteome</keyword>
<comment type="similarity">
    <text evidence="2">Belongs to the bacterial sugar transferase family.</text>
</comment>
<dbReference type="PANTHER" id="PTHR30576">
    <property type="entry name" value="COLANIC BIOSYNTHESIS UDP-GLUCOSE LIPID CARRIER TRANSFERASE"/>
    <property type="match status" value="1"/>
</dbReference>
<evidence type="ECO:0000256" key="2">
    <source>
        <dbReference type="ARBA" id="ARBA00006464"/>
    </source>
</evidence>
<proteinExistence type="inferred from homology"/>
<feature type="transmembrane region" description="Helical" evidence="8">
    <location>
        <begin position="124"/>
        <end position="143"/>
    </location>
</feature>
<name>A0A327KXQ1_9BRAD</name>
<evidence type="ECO:0000256" key="7">
    <source>
        <dbReference type="ARBA" id="ARBA00023169"/>
    </source>
</evidence>
<feature type="transmembrane region" description="Helical" evidence="8">
    <location>
        <begin position="65"/>
        <end position="87"/>
    </location>
</feature>
<dbReference type="PANTHER" id="PTHR30576:SF21">
    <property type="entry name" value="UDP-GLUCOSE:UNDECAPRENYL-PHOSPHATE GLUCOSE-1-PHOSPHATE TRANSFERASE"/>
    <property type="match status" value="1"/>
</dbReference>
<accession>A0A327KXQ1</accession>
<dbReference type="GO" id="GO:0009242">
    <property type="term" value="P:colanic acid biosynthetic process"/>
    <property type="evidence" value="ECO:0007669"/>
    <property type="project" value="TreeGrafter"/>
</dbReference>
<dbReference type="NCBIfam" id="TIGR03023">
    <property type="entry name" value="WcaJ_sugtrans"/>
    <property type="match status" value="1"/>
</dbReference>
<sequence>MSGSGIASVAHCRCYRPARTMLGFDVVIPLYVATNVLLIVVSSLFGGALYWVLVGGGLGDIGAHLGVGVTASAIYTPISHIIGLNKFENLLRGDRSRSRILVAWVSTILVLIVSLFLLKIGAQVSRGSMVFFAVFGWVGLVVWRGLARRALGIALANGMISGKYAIVLGTEDELSSVEPAELLTTFGITEGERFVLPRQDLVAAETRGTIRNVLDKAREAAADEIVLAIPWGSEEQLQGIIEQLRASPLSVKLLPDRAVSTVVGAHSGAALQTMVVDVKRAPLTRIELLAKRALDVSVATLSLLVLAPTIAVAALAIKLESPGPIIFRQRRRGFNGREFLIHKFRTMRVLEDGAAFVQAKRQDPRVTKVGAFLRRTSIDELPQLIDVLKGQMSIVGPRPHPIALDDEYEKLIANYAFRHHVKPGITGWAQVNGHRGETPGVEIMAMRVHHDLWYVDNWSLLLDVKIIVRTFFELARTHNAY</sequence>
<dbReference type="Proteomes" id="UP000249130">
    <property type="component" value="Unassembled WGS sequence"/>
</dbReference>
<reference evidence="10 11" key="1">
    <citation type="submission" date="2017-07" db="EMBL/GenBank/DDBJ databases">
        <title>Draft Genome Sequences of Select Purple Nonsulfur Bacteria.</title>
        <authorList>
            <person name="Lasarre B."/>
            <person name="Mckinlay J.B."/>
        </authorList>
    </citation>
    <scope>NUCLEOTIDE SEQUENCE [LARGE SCALE GENOMIC DNA]</scope>
    <source>
        <strain evidence="10 11">DSM 5909</strain>
    </source>
</reference>
<dbReference type="InterPro" id="IPR017475">
    <property type="entry name" value="EPS_sugar_tfrase"/>
</dbReference>
<dbReference type="NCBIfam" id="TIGR03025">
    <property type="entry name" value="EPS_sugtrans"/>
    <property type="match status" value="1"/>
</dbReference>
<protein>
    <submittedName>
        <fullName evidence="10">Undecaprenyl-phosphate glucose phosphotransferase</fullName>
    </submittedName>
</protein>
<comment type="caution">
    <text evidence="10">The sequence shown here is derived from an EMBL/GenBank/DDBJ whole genome shotgun (WGS) entry which is preliminary data.</text>
</comment>
<keyword evidence="3 10" id="KW-0808">Transferase</keyword>
<feature type="transmembrane region" description="Helical" evidence="8">
    <location>
        <begin position="26"/>
        <end position="53"/>
    </location>
</feature>
<organism evidence="10 11">
    <name type="scientific">Rhodoplanes roseus</name>
    <dbReference type="NCBI Taxonomy" id="29409"/>
    <lineage>
        <taxon>Bacteria</taxon>
        <taxon>Pseudomonadati</taxon>
        <taxon>Pseudomonadota</taxon>
        <taxon>Alphaproteobacteria</taxon>
        <taxon>Hyphomicrobiales</taxon>
        <taxon>Nitrobacteraceae</taxon>
        <taxon>Rhodoplanes</taxon>
    </lineage>
</organism>
<comment type="subcellular location">
    <subcellularLocation>
        <location evidence="1">Membrane</location>
        <topology evidence="1">Multi-pass membrane protein</topology>
    </subcellularLocation>
</comment>
<dbReference type="InterPro" id="IPR017473">
    <property type="entry name" value="Undecaprenyl-P_gluc_Ptfrase"/>
</dbReference>
<dbReference type="Pfam" id="PF13727">
    <property type="entry name" value="CoA_binding_3"/>
    <property type="match status" value="1"/>
</dbReference>
<feature type="domain" description="Bacterial sugar transferase" evidence="9">
    <location>
        <begin position="291"/>
        <end position="474"/>
    </location>
</feature>
<keyword evidence="7" id="KW-0270">Exopolysaccharide synthesis</keyword>
<dbReference type="GO" id="GO:0000271">
    <property type="term" value="P:polysaccharide biosynthetic process"/>
    <property type="evidence" value="ECO:0007669"/>
    <property type="project" value="UniProtKB-KW"/>
</dbReference>
<dbReference type="GO" id="GO:0089702">
    <property type="term" value="F:undecaprenyl-phosphate glucose phosphotransferase activity"/>
    <property type="evidence" value="ECO:0007669"/>
    <property type="project" value="TreeGrafter"/>
</dbReference>
<dbReference type="Pfam" id="PF02397">
    <property type="entry name" value="Bac_transf"/>
    <property type="match status" value="1"/>
</dbReference>
<dbReference type="EMBL" id="NPEX01000077">
    <property type="protein sequence ID" value="RAI43660.1"/>
    <property type="molecule type" value="Genomic_DNA"/>
</dbReference>
<evidence type="ECO:0000313" key="11">
    <source>
        <dbReference type="Proteomes" id="UP000249130"/>
    </source>
</evidence>
<evidence type="ECO:0000259" key="9">
    <source>
        <dbReference type="Pfam" id="PF02397"/>
    </source>
</evidence>
<keyword evidence="4 8" id="KW-0812">Transmembrane</keyword>
<keyword evidence="5 8" id="KW-1133">Transmembrane helix</keyword>
<gene>
    <name evidence="10" type="ORF">CH341_13140</name>
</gene>
<dbReference type="InterPro" id="IPR003362">
    <property type="entry name" value="Bact_transf"/>
</dbReference>
<evidence type="ECO:0000313" key="10">
    <source>
        <dbReference type="EMBL" id="RAI43660.1"/>
    </source>
</evidence>
<dbReference type="OrthoDB" id="9808602at2"/>
<evidence type="ECO:0000256" key="1">
    <source>
        <dbReference type="ARBA" id="ARBA00004141"/>
    </source>
</evidence>